<keyword evidence="3" id="KW-1185">Reference proteome</keyword>
<dbReference type="Proteomes" id="UP001526430">
    <property type="component" value="Unassembled WGS sequence"/>
</dbReference>
<dbReference type="InterPro" id="IPR029045">
    <property type="entry name" value="ClpP/crotonase-like_dom_sf"/>
</dbReference>
<dbReference type="Pfam" id="PF00378">
    <property type="entry name" value="ECH_1"/>
    <property type="match status" value="1"/>
</dbReference>
<organism evidence="2 3">
    <name type="scientific">Sabulicella glaciei</name>
    <dbReference type="NCBI Taxonomy" id="2984948"/>
    <lineage>
        <taxon>Bacteria</taxon>
        <taxon>Pseudomonadati</taxon>
        <taxon>Pseudomonadota</taxon>
        <taxon>Alphaproteobacteria</taxon>
        <taxon>Acetobacterales</taxon>
        <taxon>Acetobacteraceae</taxon>
        <taxon>Sabulicella</taxon>
    </lineage>
</organism>
<reference evidence="2 3" key="1">
    <citation type="submission" date="2022-10" db="EMBL/GenBank/DDBJ databases">
        <title>Roseococcus glaciei nov., sp. nov., isolated from glacier.</title>
        <authorList>
            <person name="Liu Q."/>
            <person name="Xin Y.-H."/>
        </authorList>
    </citation>
    <scope>NUCLEOTIDE SEQUENCE [LARGE SCALE GENOMIC DNA]</scope>
    <source>
        <strain evidence="2 3">MDT2-1-1</strain>
    </source>
</reference>
<gene>
    <name evidence="2" type="ORF">OF850_04690</name>
</gene>
<dbReference type="RefSeq" id="WP_301588694.1">
    <property type="nucleotide sequence ID" value="NZ_JAPFQI010000001.1"/>
</dbReference>
<comment type="similarity">
    <text evidence="1">Belongs to the enoyl-CoA hydratase/isomerase family.</text>
</comment>
<evidence type="ECO:0000313" key="3">
    <source>
        <dbReference type="Proteomes" id="UP001526430"/>
    </source>
</evidence>
<accession>A0ABT3NRX5</accession>
<dbReference type="PANTHER" id="PTHR11941:SF171">
    <property type="entry name" value="SD19268P"/>
    <property type="match status" value="1"/>
</dbReference>
<evidence type="ECO:0000313" key="2">
    <source>
        <dbReference type="EMBL" id="MCW8084914.1"/>
    </source>
</evidence>
<dbReference type="NCBIfam" id="NF004795">
    <property type="entry name" value="PRK06143.1"/>
    <property type="match status" value="1"/>
</dbReference>
<comment type="caution">
    <text evidence="2">The sequence shown here is derived from an EMBL/GenBank/DDBJ whole genome shotgun (WGS) entry which is preliminary data.</text>
</comment>
<dbReference type="PANTHER" id="PTHR11941">
    <property type="entry name" value="ENOYL-COA HYDRATASE-RELATED"/>
    <property type="match status" value="1"/>
</dbReference>
<dbReference type="SUPFAM" id="SSF52096">
    <property type="entry name" value="ClpP/crotonase"/>
    <property type="match status" value="1"/>
</dbReference>
<proteinExistence type="inferred from homology"/>
<protein>
    <submittedName>
        <fullName evidence="2">Enoyl-CoA hydratase</fullName>
    </submittedName>
</protein>
<evidence type="ECO:0000256" key="1">
    <source>
        <dbReference type="ARBA" id="ARBA00005254"/>
    </source>
</evidence>
<dbReference type="CDD" id="cd06558">
    <property type="entry name" value="crotonase-like"/>
    <property type="match status" value="1"/>
</dbReference>
<name>A0ABT3NRX5_9PROT</name>
<dbReference type="Gene3D" id="3.90.226.10">
    <property type="entry name" value="2-enoyl-CoA Hydratase, Chain A, domain 1"/>
    <property type="match status" value="1"/>
</dbReference>
<dbReference type="EMBL" id="JAPFQI010000001">
    <property type="protein sequence ID" value="MCW8084914.1"/>
    <property type="molecule type" value="Genomic_DNA"/>
</dbReference>
<dbReference type="InterPro" id="IPR001753">
    <property type="entry name" value="Enoyl-CoA_hydra/iso"/>
</dbReference>
<sequence length="248" mass="27070">MKVEIRKDGDIRRVTLLNHAKLNTVNSPILEEMAGAFAVEDDIRAVVLTGEGDRAFIGGADISEMGAIRTPEDGRAFISRIHAVNSAIRACAVPVIARIQGWCLGAGMEIAAACDLRMSAEEAKFGMPEVRVGIPSVVEAAMLPNLIGWGRTRRLLLLAETLDARTVEEWGFLERVVPRAGLDTAVEEWLHLLREAGPRAIRDQKALISRWEGLTLDEGIKAGIGAFGQAFTTDEPTRMMGVFPSRKR</sequence>